<dbReference type="InterPro" id="IPR013154">
    <property type="entry name" value="ADH-like_N"/>
</dbReference>
<dbReference type="InterPro" id="IPR020843">
    <property type="entry name" value="ER"/>
</dbReference>
<dbReference type="PANTHER" id="PTHR11695">
    <property type="entry name" value="ALCOHOL DEHYDROGENASE RELATED"/>
    <property type="match status" value="1"/>
</dbReference>
<dbReference type="InterPro" id="IPR011032">
    <property type="entry name" value="GroES-like_sf"/>
</dbReference>
<evidence type="ECO:0000313" key="4">
    <source>
        <dbReference type="Proteomes" id="UP001597260"/>
    </source>
</evidence>
<reference evidence="4" key="1">
    <citation type="journal article" date="2019" name="Int. J. Syst. Evol. Microbiol.">
        <title>The Global Catalogue of Microorganisms (GCM) 10K type strain sequencing project: providing services to taxonomists for standard genome sequencing and annotation.</title>
        <authorList>
            <consortium name="The Broad Institute Genomics Platform"/>
            <consortium name="The Broad Institute Genome Sequencing Center for Infectious Disease"/>
            <person name="Wu L."/>
            <person name="Ma J."/>
        </authorList>
    </citation>
    <scope>NUCLEOTIDE SEQUENCE [LARGE SCALE GENOMIC DNA]</scope>
    <source>
        <strain evidence="4">JCM 31037</strain>
    </source>
</reference>
<proteinExistence type="predicted"/>
<organism evidence="3 4">
    <name type="scientific">Micromonospora sonneratiae</name>
    <dbReference type="NCBI Taxonomy" id="1184706"/>
    <lineage>
        <taxon>Bacteria</taxon>
        <taxon>Bacillati</taxon>
        <taxon>Actinomycetota</taxon>
        <taxon>Actinomycetes</taxon>
        <taxon>Micromonosporales</taxon>
        <taxon>Micromonosporaceae</taxon>
        <taxon>Micromonospora</taxon>
    </lineage>
</organism>
<dbReference type="EMBL" id="JBHTMP010000016">
    <property type="protein sequence ID" value="MFD1322027.1"/>
    <property type="molecule type" value="Genomic_DNA"/>
</dbReference>
<dbReference type="Gene3D" id="3.40.50.720">
    <property type="entry name" value="NAD(P)-binding Rossmann-like Domain"/>
    <property type="match status" value="1"/>
</dbReference>
<dbReference type="PANTHER" id="PTHR11695:SF294">
    <property type="entry name" value="RETICULON-4-INTERACTING PROTEIN 1, MITOCHONDRIAL"/>
    <property type="match status" value="1"/>
</dbReference>
<keyword evidence="1" id="KW-0560">Oxidoreductase</keyword>
<dbReference type="Pfam" id="PF08240">
    <property type="entry name" value="ADH_N"/>
    <property type="match status" value="1"/>
</dbReference>
<dbReference type="Pfam" id="PF13602">
    <property type="entry name" value="ADH_zinc_N_2"/>
    <property type="match status" value="1"/>
</dbReference>
<keyword evidence="4" id="KW-1185">Reference proteome</keyword>
<name>A0ABW3YC29_9ACTN</name>
<dbReference type="SUPFAM" id="SSF51735">
    <property type="entry name" value="NAD(P)-binding Rossmann-fold domains"/>
    <property type="match status" value="1"/>
</dbReference>
<dbReference type="InterPro" id="IPR050700">
    <property type="entry name" value="YIM1/Zinc_Alcohol_DH_Fams"/>
</dbReference>
<dbReference type="PROSITE" id="PS01162">
    <property type="entry name" value="QOR_ZETA_CRYSTAL"/>
    <property type="match status" value="1"/>
</dbReference>
<dbReference type="SUPFAM" id="SSF50129">
    <property type="entry name" value="GroES-like"/>
    <property type="match status" value="1"/>
</dbReference>
<gene>
    <name evidence="3" type="ORF">ACFQ4H_13075</name>
</gene>
<dbReference type="Proteomes" id="UP001597260">
    <property type="component" value="Unassembled WGS sequence"/>
</dbReference>
<evidence type="ECO:0000259" key="2">
    <source>
        <dbReference type="SMART" id="SM00829"/>
    </source>
</evidence>
<evidence type="ECO:0000313" key="3">
    <source>
        <dbReference type="EMBL" id="MFD1322027.1"/>
    </source>
</evidence>
<dbReference type="RefSeq" id="WP_377570506.1">
    <property type="nucleotide sequence ID" value="NZ_JBHTMP010000016.1"/>
</dbReference>
<accession>A0ABW3YC29</accession>
<dbReference type="InterPro" id="IPR002364">
    <property type="entry name" value="Quin_OxRdtase/zeta-crystal_CS"/>
</dbReference>
<dbReference type="SMART" id="SM00829">
    <property type="entry name" value="PKS_ER"/>
    <property type="match status" value="1"/>
</dbReference>
<evidence type="ECO:0000256" key="1">
    <source>
        <dbReference type="ARBA" id="ARBA00023002"/>
    </source>
</evidence>
<dbReference type="CDD" id="cd08267">
    <property type="entry name" value="MDR1"/>
    <property type="match status" value="1"/>
</dbReference>
<protein>
    <submittedName>
        <fullName evidence="3">NAD(P)-dependent alcohol dehydrogenase</fullName>
    </submittedName>
</protein>
<dbReference type="InterPro" id="IPR036291">
    <property type="entry name" value="NAD(P)-bd_dom_sf"/>
</dbReference>
<comment type="caution">
    <text evidence="3">The sequence shown here is derived from an EMBL/GenBank/DDBJ whole genome shotgun (WGS) entry which is preliminary data.</text>
</comment>
<sequence length="323" mass="34240">MRAIVQDRYGPTEMLRLQDVDVPKIGADEVLVRVHASGVDPGVWHLVTGLPYLVRLGFGLFRPASRVPGMDLAGVVEAVGSNVERFTPGDEVFGTGRGSYAEYASAPANRLAPKPRNLTFEQAAAVPISGQTALAAVRDAGQVRPGKRVLVIGAGGGVGTFAVQLAKALGAHVTGMCSTGKLDLVRSIGADEVVDYTRTDITDRGQRYDVVIDTAGNRRLAQLRLALVPTGVLVLVGGEAGTGKWLWGFDRQLRALLLSPLVSQRLVPLLSRESTENLVALTELIEAGALTPVVGRTYPLTEVAEALRHLEDGHSTGKTVVTI</sequence>
<feature type="domain" description="Enoyl reductase (ER)" evidence="2">
    <location>
        <begin position="10"/>
        <end position="321"/>
    </location>
</feature>
<dbReference type="Gene3D" id="3.90.180.10">
    <property type="entry name" value="Medium-chain alcohol dehydrogenases, catalytic domain"/>
    <property type="match status" value="1"/>
</dbReference>